<keyword evidence="2" id="KW-0378">Hydrolase</keyword>
<evidence type="ECO:0000313" key="3">
    <source>
        <dbReference type="Proteomes" id="UP001215280"/>
    </source>
</evidence>
<proteinExistence type="predicted"/>
<dbReference type="CDD" id="cd15482">
    <property type="entry name" value="Sialidase_non-viral"/>
    <property type="match status" value="1"/>
</dbReference>
<comment type="caution">
    <text evidence="2">The sequence shown here is derived from an EMBL/GenBank/DDBJ whole genome shotgun (WGS) entry which is preliminary data.</text>
</comment>
<dbReference type="Proteomes" id="UP001215280">
    <property type="component" value="Unassembled WGS sequence"/>
</dbReference>
<feature type="domain" description="Sialidase" evidence="1">
    <location>
        <begin position="119"/>
        <end position="285"/>
    </location>
</feature>
<protein>
    <submittedName>
        <fullName evidence="2">Glycoside hydrolase family 93 protein</fullName>
    </submittedName>
</protein>
<dbReference type="PANTHER" id="PTHR38792">
    <property type="entry name" value="BNR/ASP-BOX REPEAT DOMAIN PROTEIN (AFU_ORTHOLOGUE AFUA_7G06430)-RELATED"/>
    <property type="match status" value="1"/>
</dbReference>
<dbReference type="InterPro" id="IPR036278">
    <property type="entry name" value="Sialidase_sf"/>
</dbReference>
<dbReference type="Gene3D" id="2.120.10.10">
    <property type="match status" value="1"/>
</dbReference>
<dbReference type="SUPFAM" id="SSF50939">
    <property type="entry name" value="Sialidases"/>
    <property type="match status" value="1"/>
</dbReference>
<dbReference type="Pfam" id="PF13088">
    <property type="entry name" value="BNR_2"/>
    <property type="match status" value="1"/>
</dbReference>
<dbReference type="EMBL" id="JARJLG010000097">
    <property type="protein sequence ID" value="KAJ7746800.1"/>
    <property type="molecule type" value="Genomic_DNA"/>
</dbReference>
<dbReference type="GO" id="GO:0016787">
    <property type="term" value="F:hydrolase activity"/>
    <property type="evidence" value="ECO:0007669"/>
    <property type="project" value="UniProtKB-KW"/>
</dbReference>
<organism evidence="2 3">
    <name type="scientific">Mycena maculata</name>
    <dbReference type="NCBI Taxonomy" id="230809"/>
    <lineage>
        <taxon>Eukaryota</taxon>
        <taxon>Fungi</taxon>
        <taxon>Dikarya</taxon>
        <taxon>Basidiomycota</taxon>
        <taxon>Agaricomycotina</taxon>
        <taxon>Agaricomycetes</taxon>
        <taxon>Agaricomycetidae</taxon>
        <taxon>Agaricales</taxon>
        <taxon>Marasmiineae</taxon>
        <taxon>Mycenaceae</taxon>
        <taxon>Mycena</taxon>
    </lineage>
</organism>
<sequence length="354" mass="37065">MPYDPLTVPGTCAKRANRSSGSVSAQWVKEAGGSSTYPRLTHLADGSALAGFTAFNGATHIFTVTRSTDGAKTFSPWSTIAQGTGDLDDVNLRQLANGNIIAAYRGHDLVNGVYTFYRITTSISTDDGQTWSFLSQINQRAATTTDNGLWEPFIRVANSGALQVYYASENADNDQDILMDTSADNGATWAAPITVTGATTTGRDGMPGCTNLNSNANLVTCIFETTEGTAPLFTVKSVVSENDGVTWGQRTQVYVPDVSGNNAGAPQITTTTAGTLVASFMTDEDNTAASTWPAGGSMKILTSLGTDPAAWGNKVTVLPITSEWPGLYARQDGSGTALGCADNGGVVCRSISFT</sequence>
<evidence type="ECO:0000259" key="1">
    <source>
        <dbReference type="Pfam" id="PF13088"/>
    </source>
</evidence>
<gene>
    <name evidence="2" type="ORF">DFH07DRAFT_869584</name>
</gene>
<keyword evidence="3" id="KW-1185">Reference proteome</keyword>
<reference evidence="2" key="1">
    <citation type="submission" date="2023-03" db="EMBL/GenBank/DDBJ databases">
        <title>Massive genome expansion in bonnet fungi (Mycena s.s.) driven by repeated elements and novel gene families across ecological guilds.</title>
        <authorList>
            <consortium name="Lawrence Berkeley National Laboratory"/>
            <person name="Harder C.B."/>
            <person name="Miyauchi S."/>
            <person name="Viragh M."/>
            <person name="Kuo A."/>
            <person name="Thoen E."/>
            <person name="Andreopoulos B."/>
            <person name="Lu D."/>
            <person name="Skrede I."/>
            <person name="Drula E."/>
            <person name="Henrissat B."/>
            <person name="Morin E."/>
            <person name="Kohler A."/>
            <person name="Barry K."/>
            <person name="LaButti K."/>
            <person name="Morin E."/>
            <person name="Salamov A."/>
            <person name="Lipzen A."/>
            <person name="Mereny Z."/>
            <person name="Hegedus B."/>
            <person name="Baldrian P."/>
            <person name="Stursova M."/>
            <person name="Weitz H."/>
            <person name="Taylor A."/>
            <person name="Grigoriev I.V."/>
            <person name="Nagy L.G."/>
            <person name="Martin F."/>
            <person name="Kauserud H."/>
        </authorList>
    </citation>
    <scope>NUCLEOTIDE SEQUENCE</scope>
    <source>
        <strain evidence="2">CBHHK188m</strain>
    </source>
</reference>
<evidence type="ECO:0000313" key="2">
    <source>
        <dbReference type="EMBL" id="KAJ7746800.1"/>
    </source>
</evidence>
<dbReference type="PANTHER" id="PTHR38792:SF3">
    <property type="entry name" value="BNR_ASP-BOX REPEAT DOMAIN PROTEIN (AFU_ORTHOLOGUE AFUA_7G06430)-RELATED"/>
    <property type="match status" value="1"/>
</dbReference>
<dbReference type="AlphaFoldDB" id="A0AAD7IMS6"/>
<accession>A0AAD7IMS6</accession>
<name>A0AAD7IMS6_9AGAR</name>
<dbReference type="InterPro" id="IPR011040">
    <property type="entry name" value="Sialidase"/>
</dbReference>